<reference evidence="1" key="1">
    <citation type="submission" date="2019-08" db="EMBL/GenBank/DDBJ databases">
        <title>The genome of the North American firefly Photinus pyralis.</title>
        <authorList>
            <consortium name="Photinus pyralis genome working group"/>
            <person name="Fallon T.R."/>
            <person name="Sander Lower S.E."/>
            <person name="Weng J.-K."/>
        </authorList>
    </citation>
    <scope>NUCLEOTIDE SEQUENCE</scope>
    <source>
        <strain evidence="1">TRF0915ILg1</strain>
        <tissue evidence="1">Whole body</tissue>
    </source>
</reference>
<dbReference type="EMBL" id="VTPC01090647">
    <property type="protein sequence ID" value="KAF2882179.1"/>
    <property type="molecule type" value="Genomic_DNA"/>
</dbReference>
<accession>A0A8K0G1E5</accession>
<proteinExistence type="predicted"/>
<evidence type="ECO:0000313" key="1">
    <source>
        <dbReference type="EMBL" id="KAF2882179.1"/>
    </source>
</evidence>
<dbReference type="Proteomes" id="UP000801492">
    <property type="component" value="Unassembled WGS sequence"/>
</dbReference>
<sequence>MKIYVFRLEAVLPLELPNGASADCIMIFGTEVNLRFLSTCDTWLVDGTFSFAPNRATTTYFRILESLKSNELILQPKFITRDFEKPSLNAFRSSFPAEKMLLSVYCKIQSFPEVLHQYSNDLEFAYEIRQSNALASIPPHDVHLVYDVLMDEPFFVADGMQTLLAEFTTYFELTWVGFTNESILAISKALETMRPILPCLLSRMICSRNKIGGSSSTQRQI</sequence>
<evidence type="ECO:0000313" key="2">
    <source>
        <dbReference type="Proteomes" id="UP000801492"/>
    </source>
</evidence>
<gene>
    <name evidence="1" type="ORF">ILUMI_24005</name>
</gene>
<comment type="caution">
    <text evidence="1">The sequence shown here is derived from an EMBL/GenBank/DDBJ whole genome shotgun (WGS) entry which is preliminary data.</text>
</comment>
<protein>
    <submittedName>
        <fullName evidence="1">Uncharacterized protein</fullName>
    </submittedName>
</protein>
<name>A0A8K0G1E5_IGNLU</name>
<organism evidence="1 2">
    <name type="scientific">Ignelater luminosus</name>
    <name type="common">Cucubano</name>
    <name type="synonym">Pyrophorus luminosus</name>
    <dbReference type="NCBI Taxonomy" id="2038154"/>
    <lineage>
        <taxon>Eukaryota</taxon>
        <taxon>Metazoa</taxon>
        <taxon>Ecdysozoa</taxon>
        <taxon>Arthropoda</taxon>
        <taxon>Hexapoda</taxon>
        <taxon>Insecta</taxon>
        <taxon>Pterygota</taxon>
        <taxon>Neoptera</taxon>
        <taxon>Endopterygota</taxon>
        <taxon>Coleoptera</taxon>
        <taxon>Polyphaga</taxon>
        <taxon>Elateriformia</taxon>
        <taxon>Elateroidea</taxon>
        <taxon>Elateridae</taxon>
        <taxon>Agrypninae</taxon>
        <taxon>Pyrophorini</taxon>
        <taxon>Ignelater</taxon>
    </lineage>
</organism>
<keyword evidence="2" id="KW-1185">Reference proteome</keyword>
<dbReference type="OrthoDB" id="93990at2759"/>
<dbReference type="AlphaFoldDB" id="A0A8K0G1E5"/>